<dbReference type="InterPro" id="IPR006202">
    <property type="entry name" value="Neur_chan_lig-bd"/>
</dbReference>
<dbReference type="PANTHER" id="PTHR18945">
    <property type="entry name" value="NEUROTRANSMITTER GATED ION CHANNEL"/>
    <property type="match status" value="1"/>
</dbReference>
<dbReference type="Gene3D" id="1.20.58.390">
    <property type="entry name" value="Neurotransmitter-gated ion-channel transmembrane domain"/>
    <property type="match status" value="1"/>
</dbReference>
<evidence type="ECO:0000313" key="8">
    <source>
        <dbReference type="Proteomes" id="UP000276133"/>
    </source>
</evidence>
<keyword evidence="8" id="KW-1185">Reference proteome</keyword>
<evidence type="ECO:0000259" key="6">
    <source>
        <dbReference type="Pfam" id="PF02931"/>
    </source>
</evidence>
<keyword evidence="2 5" id="KW-0812">Transmembrane</keyword>
<dbReference type="InterPro" id="IPR036719">
    <property type="entry name" value="Neuro-gated_channel_TM_sf"/>
</dbReference>
<feature type="transmembrane region" description="Helical" evidence="5">
    <location>
        <begin position="442"/>
        <end position="464"/>
    </location>
</feature>
<sequence length="552" mass="63920">MSKFLFENRNFVPDCVTMSNIEAGHDEPSADSVPNLGREFIKSIKKMKSAAKPKIVISQDCDTSSCQNPAVNQHASLSVNVGTERTEETKSGLSPGKYSNASSISGAIMCQNLMSEHESRAHFGHYLVETRMVILKIGDIDTLNEKFCAEAFIEAIWIDFNLDCGQKYDPDKDWNPKLHVLNCLGELKQQVWHSQYSIKEYEDSEKEKSNEKPFIVENNYMYFYNKGFKQINFGFFDKASVIVERRRINGQFWQTLDLKNFPADVQNLTITVSSLRQASEIELYQSKEKPSSVNIKAFVDSQEWKLYNHITVSEYLRDSILSVETFPAIDITINVARKPTFYYWNAFFLIFLITMASLSIFSIRCHLNQNRIQTTCTLLLTSVTFKWITNRSLPTVSYMTSLDKYSIACMLLLCAQCLWHAISSSMLEIEQKCDYPFAMYDHVAFLFFCSVFSLIQVVFFVWLFKNAYRRRRLLNRQEMDYANELKGKRSTRLNSRRFIEWYTLGPAPVKIVNKQHRMQSCKFKTTKSKQLIENSVLNLNSNKSNNLFKSPI</sequence>
<evidence type="ECO:0000313" key="7">
    <source>
        <dbReference type="EMBL" id="RMZ93447.1"/>
    </source>
</evidence>
<gene>
    <name evidence="7" type="ORF">BpHYR1_037156</name>
</gene>
<dbReference type="SUPFAM" id="SSF90112">
    <property type="entry name" value="Neurotransmitter-gated ion-channel transmembrane pore"/>
    <property type="match status" value="1"/>
</dbReference>
<reference evidence="7 8" key="1">
    <citation type="journal article" date="2018" name="Sci. Rep.">
        <title>Genomic signatures of local adaptation to the degree of environmental predictability in rotifers.</title>
        <authorList>
            <person name="Franch-Gras L."/>
            <person name="Hahn C."/>
            <person name="Garcia-Roger E.M."/>
            <person name="Carmona M.J."/>
            <person name="Serra M."/>
            <person name="Gomez A."/>
        </authorList>
    </citation>
    <scope>NUCLEOTIDE SEQUENCE [LARGE SCALE GENOMIC DNA]</scope>
    <source>
        <strain evidence="7">HYR1</strain>
    </source>
</reference>
<organism evidence="7 8">
    <name type="scientific">Brachionus plicatilis</name>
    <name type="common">Marine rotifer</name>
    <name type="synonym">Brachionus muelleri</name>
    <dbReference type="NCBI Taxonomy" id="10195"/>
    <lineage>
        <taxon>Eukaryota</taxon>
        <taxon>Metazoa</taxon>
        <taxon>Spiralia</taxon>
        <taxon>Gnathifera</taxon>
        <taxon>Rotifera</taxon>
        <taxon>Eurotatoria</taxon>
        <taxon>Monogononta</taxon>
        <taxon>Pseudotrocha</taxon>
        <taxon>Ploima</taxon>
        <taxon>Brachionidae</taxon>
        <taxon>Brachionus</taxon>
    </lineage>
</organism>
<dbReference type="SUPFAM" id="SSF63712">
    <property type="entry name" value="Nicotinic receptor ligand binding domain-like"/>
    <property type="match status" value="1"/>
</dbReference>
<dbReference type="AlphaFoldDB" id="A0A3M7P3X6"/>
<evidence type="ECO:0000256" key="3">
    <source>
        <dbReference type="ARBA" id="ARBA00022989"/>
    </source>
</evidence>
<dbReference type="InterPro" id="IPR036734">
    <property type="entry name" value="Neur_chan_lig-bd_sf"/>
</dbReference>
<dbReference type="InterPro" id="IPR038050">
    <property type="entry name" value="Neuro_actylchol_rec"/>
</dbReference>
<feature type="transmembrane region" description="Helical" evidence="5">
    <location>
        <begin position="341"/>
        <end position="363"/>
    </location>
</feature>
<dbReference type="GO" id="GO:0016020">
    <property type="term" value="C:membrane"/>
    <property type="evidence" value="ECO:0007669"/>
    <property type="project" value="UniProtKB-SubCell"/>
</dbReference>
<evidence type="ECO:0000256" key="2">
    <source>
        <dbReference type="ARBA" id="ARBA00022692"/>
    </source>
</evidence>
<protein>
    <submittedName>
        <fullName evidence="7">Gamma-aminobutyric acid receptor subunit gamma</fullName>
    </submittedName>
</protein>
<dbReference type="InterPro" id="IPR006201">
    <property type="entry name" value="Neur_channel"/>
</dbReference>
<keyword evidence="7" id="KW-0675">Receptor</keyword>
<keyword evidence="4 5" id="KW-0472">Membrane</keyword>
<dbReference type="Gene3D" id="2.70.170.10">
    <property type="entry name" value="Neurotransmitter-gated ion-channel ligand-binding domain"/>
    <property type="match status" value="1"/>
</dbReference>
<feature type="transmembrane region" description="Helical" evidence="5">
    <location>
        <begin position="405"/>
        <end position="422"/>
    </location>
</feature>
<proteinExistence type="predicted"/>
<dbReference type="OrthoDB" id="5975154at2759"/>
<feature type="domain" description="Neurotransmitter-gated ion-channel ligand-binding" evidence="6">
    <location>
        <begin position="127"/>
        <end position="339"/>
    </location>
</feature>
<evidence type="ECO:0000256" key="5">
    <source>
        <dbReference type="SAM" id="Phobius"/>
    </source>
</evidence>
<dbReference type="EMBL" id="REGN01013801">
    <property type="protein sequence ID" value="RMZ93447.1"/>
    <property type="molecule type" value="Genomic_DNA"/>
</dbReference>
<keyword evidence="3 5" id="KW-1133">Transmembrane helix</keyword>
<name>A0A3M7P3X6_BRAPC</name>
<evidence type="ECO:0000256" key="4">
    <source>
        <dbReference type="ARBA" id="ARBA00023136"/>
    </source>
</evidence>
<dbReference type="GO" id="GO:0004888">
    <property type="term" value="F:transmembrane signaling receptor activity"/>
    <property type="evidence" value="ECO:0007669"/>
    <property type="project" value="InterPro"/>
</dbReference>
<dbReference type="Pfam" id="PF02931">
    <property type="entry name" value="Neur_chan_LBD"/>
    <property type="match status" value="1"/>
</dbReference>
<dbReference type="Proteomes" id="UP000276133">
    <property type="component" value="Unassembled WGS sequence"/>
</dbReference>
<accession>A0A3M7P3X6</accession>
<dbReference type="GO" id="GO:0005230">
    <property type="term" value="F:extracellular ligand-gated monoatomic ion channel activity"/>
    <property type="evidence" value="ECO:0007669"/>
    <property type="project" value="InterPro"/>
</dbReference>
<comment type="caution">
    <text evidence="7">The sequence shown here is derived from an EMBL/GenBank/DDBJ whole genome shotgun (WGS) entry which is preliminary data.</text>
</comment>
<dbReference type="STRING" id="10195.A0A3M7P3X6"/>
<comment type="subcellular location">
    <subcellularLocation>
        <location evidence="1">Membrane</location>
        <topology evidence="1">Multi-pass membrane protein</topology>
    </subcellularLocation>
</comment>
<evidence type="ECO:0000256" key="1">
    <source>
        <dbReference type="ARBA" id="ARBA00004141"/>
    </source>
</evidence>